<dbReference type="SMART" id="SM00670">
    <property type="entry name" value="PINc"/>
    <property type="match status" value="1"/>
</dbReference>
<dbReference type="EMBL" id="FQVT01000005">
    <property type="protein sequence ID" value="SHG16833.1"/>
    <property type="molecule type" value="Genomic_DNA"/>
</dbReference>
<dbReference type="NCBIfam" id="TIGR00305">
    <property type="entry name" value="putative toxin-antitoxin system toxin component, PIN family"/>
    <property type="match status" value="1"/>
</dbReference>
<dbReference type="InterPro" id="IPR029060">
    <property type="entry name" value="PIN-like_dom_sf"/>
</dbReference>
<gene>
    <name evidence="2" type="ORF">SAMN05444483_105203</name>
</gene>
<dbReference type="PANTHER" id="PTHR34610">
    <property type="entry name" value="SSL7007 PROTEIN"/>
    <property type="match status" value="1"/>
</dbReference>
<dbReference type="STRING" id="1073325.SAMN05444483_105203"/>
<name>A0A1M5HLL3_SALEC</name>
<protein>
    <recommendedName>
        <fullName evidence="1">PIN domain-containing protein</fullName>
    </recommendedName>
</protein>
<dbReference type="InterPro" id="IPR002850">
    <property type="entry name" value="PIN_toxin-like"/>
</dbReference>
<dbReference type="InterPro" id="IPR002716">
    <property type="entry name" value="PIN_dom"/>
</dbReference>
<dbReference type="SUPFAM" id="SSF88723">
    <property type="entry name" value="PIN domain-like"/>
    <property type="match status" value="1"/>
</dbReference>
<feature type="domain" description="PIN" evidence="1">
    <location>
        <begin position="14"/>
        <end position="126"/>
    </location>
</feature>
<evidence type="ECO:0000259" key="1">
    <source>
        <dbReference type="SMART" id="SM00670"/>
    </source>
</evidence>
<proteinExistence type="predicted"/>
<evidence type="ECO:0000313" key="3">
    <source>
        <dbReference type="Proteomes" id="UP000183945"/>
    </source>
</evidence>
<organism evidence="2 3">
    <name type="scientific">Salegentibacter echinorum</name>
    <dbReference type="NCBI Taxonomy" id="1073325"/>
    <lineage>
        <taxon>Bacteria</taxon>
        <taxon>Pseudomonadati</taxon>
        <taxon>Bacteroidota</taxon>
        <taxon>Flavobacteriia</taxon>
        <taxon>Flavobacteriales</taxon>
        <taxon>Flavobacteriaceae</taxon>
        <taxon>Salegentibacter</taxon>
    </lineage>
</organism>
<sequence length="145" mass="17171">MKRLDLNDMKKTNHRIILDTNLWISFLLTRDFSKMDILLKNKEIKLLFSQELLDEFIEVAKRPKFEKYFSIPDLQLLMKEIKSKAVFINVKKSVQICRDPKDNFLLSLAIAGKATHLLTGDKDLLILEELEYTKIQTIKTYFEEF</sequence>
<evidence type="ECO:0000313" key="2">
    <source>
        <dbReference type="EMBL" id="SHG16833.1"/>
    </source>
</evidence>
<dbReference type="AlphaFoldDB" id="A0A1M5HLL3"/>
<accession>A0A1M5HLL3</accession>
<dbReference type="Proteomes" id="UP000183945">
    <property type="component" value="Unassembled WGS sequence"/>
</dbReference>
<reference evidence="3" key="1">
    <citation type="submission" date="2016-11" db="EMBL/GenBank/DDBJ databases">
        <authorList>
            <person name="Varghese N."/>
            <person name="Submissions S."/>
        </authorList>
    </citation>
    <scope>NUCLEOTIDE SEQUENCE [LARGE SCALE GENOMIC DNA]</scope>
    <source>
        <strain evidence="3">DSM 24579</strain>
    </source>
</reference>
<keyword evidence="3" id="KW-1185">Reference proteome</keyword>
<dbReference type="Pfam" id="PF13470">
    <property type="entry name" value="PIN_3"/>
    <property type="match status" value="1"/>
</dbReference>
<dbReference type="PANTHER" id="PTHR34610:SF4">
    <property type="entry name" value="SLL8027 PROTEIN"/>
    <property type="match status" value="1"/>
</dbReference>